<dbReference type="Pfam" id="PF08268">
    <property type="entry name" value="FBA_3"/>
    <property type="match status" value="1"/>
</dbReference>
<proteinExistence type="predicted"/>
<dbReference type="InterPro" id="IPR013187">
    <property type="entry name" value="F-box-assoc_dom_typ3"/>
</dbReference>
<comment type="caution">
    <text evidence="2">The sequence shown here is derived from an EMBL/GenBank/DDBJ whole genome shotgun (WGS) entry which is preliminary data.</text>
</comment>
<reference evidence="2 3" key="1">
    <citation type="submission" date="2020-09" db="EMBL/GenBank/DDBJ databases">
        <title>De no assembly of potato wild relative species, Solanum commersonii.</title>
        <authorList>
            <person name="Cho K."/>
        </authorList>
    </citation>
    <scope>NUCLEOTIDE SEQUENCE [LARGE SCALE GENOMIC DNA]</scope>
    <source>
        <strain evidence="2">LZ3.2</strain>
        <tissue evidence="2">Leaf</tissue>
    </source>
</reference>
<evidence type="ECO:0000259" key="1">
    <source>
        <dbReference type="Pfam" id="PF08268"/>
    </source>
</evidence>
<protein>
    <recommendedName>
        <fullName evidence="1">F-box associated beta-propeller type 3 domain-containing protein</fullName>
    </recommendedName>
</protein>
<gene>
    <name evidence="2" type="ORF">H5410_016150</name>
</gene>
<dbReference type="PANTHER" id="PTHR31111">
    <property type="entry name" value="BNAA05G37150D PROTEIN-RELATED"/>
    <property type="match status" value="1"/>
</dbReference>
<sequence>MILPSKFSLGLPVTSLMRFRCVSKFYNTIVLEPDFVDLHSSNYSKINRGDTKLITCIHGVWYSIEKHDEDGNVTKFYQIQNFDKLYNHINIHFKYRLCFDYDNGLFCTWGVQYIAISNPSTREELKFICSIGFEPEEKKYKVVLTIDIEEGLLRAWVFTLDIDTSWREMIKYNQHISP</sequence>
<accession>A0A9J5ZVM5</accession>
<dbReference type="OrthoDB" id="1243645at2759"/>
<keyword evidence="3" id="KW-1185">Reference proteome</keyword>
<name>A0A9J5ZVM5_SOLCO</name>
<feature type="domain" description="F-box associated beta-propeller type 3" evidence="1">
    <location>
        <begin position="67"/>
        <end position="175"/>
    </location>
</feature>
<dbReference type="PANTHER" id="PTHR31111:SF20">
    <property type="entry name" value="F-BOX ASSOCIATED DOMAIN-CONTAINING PROTEIN"/>
    <property type="match status" value="1"/>
</dbReference>
<evidence type="ECO:0000313" key="3">
    <source>
        <dbReference type="Proteomes" id="UP000824120"/>
    </source>
</evidence>
<evidence type="ECO:0000313" key="2">
    <source>
        <dbReference type="EMBL" id="KAG5616326.1"/>
    </source>
</evidence>
<dbReference type="Proteomes" id="UP000824120">
    <property type="component" value="Chromosome 3"/>
</dbReference>
<dbReference type="AlphaFoldDB" id="A0A9J5ZVM5"/>
<dbReference type="EMBL" id="JACXVP010000003">
    <property type="protein sequence ID" value="KAG5616326.1"/>
    <property type="molecule type" value="Genomic_DNA"/>
</dbReference>
<organism evidence="2 3">
    <name type="scientific">Solanum commersonii</name>
    <name type="common">Commerson's wild potato</name>
    <name type="synonym">Commerson's nightshade</name>
    <dbReference type="NCBI Taxonomy" id="4109"/>
    <lineage>
        <taxon>Eukaryota</taxon>
        <taxon>Viridiplantae</taxon>
        <taxon>Streptophyta</taxon>
        <taxon>Embryophyta</taxon>
        <taxon>Tracheophyta</taxon>
        <taxon>Spermatophyta</taxon>
        <taxon>Magnoliopsida</taxon>
        <taxon>eudicotyledons</taxon>
        <taxon>Gunneridae</taxon>
        <taxon>Pentapetalae</taxon>
        <taxon>asterids</taxon>
        <taxon>lamiids</taxon>
        <taxon>Solanales</taxon>
        <taxon>Solanaceae</taxon>
        <taxon>Solanoideae</taxon>
        <taxon>Solaneae</taxon>
        <taxon>Solanum</taxon>
    </lineage>
</organism>